<evidence type="ECO:0000313" key="1">
    <source>
        <dbReference type="EMBL" id="KKL79628.1"/>
    </source>
</evidence>
<proteinExistence type="predicted"/>
<reference evidence="1" key="1">
    <citation type="journal article" date="2015" name="Nature">
        <title>Complex archaea that bridge the gap between prokaryotes and eukaryotes.</title>
        <authorList>
            <person name="Spang A."/>
            <person name="Saw J.H."/>
            <person name="Jorgensen S.L."/>
            <person name="Zaremba-Niedzwiedzka K."/>
            <person name="Martijn J."/>
            <person name="Lind A.E."/>
            <person name="van Eijk R."/>
            <person name="Schleper C."/>
            <person name="Guy L."/>
            <person name="Ettema T.J."/>
        </authorList>
    </citation>
    <scope>NUCLEOTIDE SEQUENCE</scope>
</reference>
<name>A0A0F9EZR8_9ZZZZ</name>
<dbReference type="AlphaFoldDB" id="A0A0F9EZR8"/>
<feature type="non-terminal residue" evidence="1">
    <location>
        <position position="103"/>
    </location>
</feature>
<sequence>MSAPPYPKIENLYARAADGKSLDVGVLRRETTGLIRTWLATEKIDGTNIRISLEPYKGATELIKPAPWVVQYYGRTNKAQMPDFIQEYLEAAFTLKNMRLLWR</sequence>
<protein>
    <recommendedName>
        <fullName evidence="2">RNA ligase domain-containing protein</fullName>
    </recommendedName>
</protein>
<evidence type="ECO:0008006" key="2">
    <source>
        <dbReference type="Google" id="ProtNLM"/>
    </source>
</evidence>
<organism evidence="1">
    <name type="scientific">marine sediment metagenome</name>
    <dbReference type="NCBI Taxonomy" id="412755"/>
    <lineage>
        <taxon>unclassified sequences</taxon>
        <taxon>metagenomes</taxon>
        <taxon>ecological metagenomes</taxon>
    </lineage>
</organism>
<dbReference type="EMBL" id="LAZR01023111">
    <property type="protein sequence ID" value="KKL79628.1"/>
    <property type="molecule type" value="Genomic_DNA"/>
</dbReference>
<accession>A0A0F9EZR8</accession>
<comment type="caution">
    <text evidence="1">The sequence shown here is derived from an EMBL/GenBank/DDBJ whole genome shotgun (WGS) entry which is preliminary data.</text>
</comment>
<gene>
    <name evidence="1" type="ORF">LCGC14_2012870</name>
</gene>